<feature type="transmembrane region" description="Helical" evidence="6">
    <location>
        <begin position="307"/>
        <end position="325"/>
    </location>
</feature>
<dbReference type="Proteomes" id="UP001303473">
    <property type="component" value="Unassembled WGS sequence"/>
</dbReference>
<dbReference type="Gene3D" id="1.20.1720.10">
    <property type="entry name" value="Multidrug resistance protein D"/>
    <property type="match status" value="1"/>
</dbReference>
<dbReference type="EMBL" id="MU853900">
    <property type="protein sequence ID" value="KAK3935941.1"/>
    <property type="molecule type" value="Genomic_DNA"/>
</dbReference>
<feature type="region of interest" description="Disordered" evidence="5">
    <location>
        <begin position="560"/>
        <end position="579"/>
    </location>
</feature>
<comment type="caution">
    <text evidence="8">The sequence shown here is derived from an EMBL/GenBank/DDBJ whole genome shotgun (WGS) entry which is preliminary data.</text>
</comment>
<dbReference type="PROSITE" id="PS50850">
    <property type="entry name" value="MFS"/>
    <property type="match status" value="1"/>
</dbReference>
<evidence type="ECO:0000256" key="1">
    <source>
        <dbReference type="ARBA" id="ARBA00004141"/>
    </source>
</evidence>
<evidence type="ECO:0000256" key="2">
    <source>
        <dbReference type="ARBA" id="ARBA00022692"/>
    </source>
</evidence>
<feature type="transmembrane region" description="Helical" evidence="6">
    <location>
        <begin position="84"/>
        <end position="107"/>
    </location>
</feature>
<feature type="transmembrane region" description="Helical" evidence="6">
    <location>
        <begin position="217"/>
        <end position="238"/>
    </location>
</feature>
<keyword evidence="2 6" id="KW-0812">Transmembrane</keyword>
<comment type="subcellular location">
    <subcellularLocation>
        <location evidence="1">Membrane</location>
        <topology evidence="1">Multi-pass membrane protein</topology>
    </subcellularLocation>
</comment>
<evidence type="ECO:0000259" key="7">
    <source>
        <dbReference type="PROSITE" id="PS50850"/>
    </source>
</evidence>
<proteinExistence type="predicted"/>
<feature type="transmembrane region" description="Helical" evidence="6">
    <location>
        <begin position="382"/>
        <end position="403"/>
    </location>
</feature>
<evidence type="ECO:0000256" key="6">
    <source>
        <dbReference type="SAM" id="Phobius"/>
    </source>
</evidence>
<feature type="transmembrane region" description="Helical" evidence="6">
    <location>
        <begin position="276"/>
        <end position="295"/>
    </location>
</feature>
<keyword evidence="4 6" id="KW-0472">Membrane</keyword>
<name>A0AAN6MYM0_9PEZI</name>
<feature type="transmembrane region" description="Helical" evidence="6">
    <location>
        <begin position="184"/>
        <end position="205"/>
    </location>
</feature>
<evidence type="ECO:0000256" key="5">
    <source>
        <dbReference type="SAM" id="MobiDB-lite"/>
    </source>
</evidence>
<sequence>MATTTVTQATTTTGIELHELHLHATAQISPPAKIQLPSITIRESNALASGANTPPFTPGPTTPRSERRVFDVAPSNILTPSKRLLITFLIMMANLVQFVSNAVTIGAGFSFSRLLGAGDVGPGQANWMAASFALTQGAFVLISGRLGAVYGHQRILLLGLSVIVFFSLINGFCTTYNTFVAARAFTGIGGGLIMPNAVAMITIMLPPGRSRNITTGIFAGSAPIGGWLGILLGGIFTQLTNWQYLFWFLAGLGTVVGGGLWWLFPREQPVDKGGKIDYIGAALGLSGMILFNVVWNQAPSVGWSTPYEIVLLLLSLALFGSFLLWESRCKEPIMPLSIFTKAPTFGALVLVVLLSYMSFGISLWYMIAWQQLVRGWTVMELAVGWIPFGLGAATAVLFAAWLIPRLAAQWIMAIGVAATLVANLLLATMPEQQNYWIQTFPAILISSTCPDFVYVAAQIIASNSVGRREQGIAGSLIGTLNLYGNALGLGFAGTIETEVHKYPGSTQVKGYRAALFFGFALAVAALMLDFAWVRMPKDDREGWVEGDDIEMDDAQLVTGGTTGAEVSGTSQGGVARSLA</sequence>
<feature type="transmembrane region" description="Helical" evidence="6">
    <location>
        <begin position="155"/>
        <end position="172"/>
    </location>
</feature>
<protein>
    <submittedName>
        <fullName evidence="8">Major facilitator superfamily domain-containing protein</fullName>
    </submittedName>
</protein>
<gene>
    <name evidence="8" type="ORF">QBC46DRAFT_297134</name>
</gene>
<feature type="transmembrane region" description="Helical" evidence="6">
    <location>
        <begin position="513"/>
        <end position="533"/>
    </location>
</feature>
<dbReference type="GO" id="GO:0022857">
    <property type="term" value="F:transmembrane transporter activity"/>
    <property type="evidence" value="ECO:0007669"/>
    <property type="project" value="InterPro"/>
</dbReference>
<accession>A0AAN6MYM0</accession>
<feature type="transmembrane region" description="Helical" evidence="6">
    <location>
        <begin position="244"/>
        <end position="264"/>
    </location>
</feature>
<dbReference type="PANTHER" id="PTHR42718:SF41">
    <property type="entry name" value="MFS TRANSPORTER OF UNKOWN SPECIFICITY (AFU_ORTHOLOGUE AFUA_5G09940)-RELATED"/>
    <property type="match status" value="1"/>
</dbReference>
<evidence type="ECO:0000256" key="4">
    <source>
        <dbReference type="ARBA" id="ARBA00023136"/>
    </source>
</evidence>
<dbReference type="InterPro" id="IPR020846">
    <property type="entry name" value="MFS_dom"/>
</dbReference>
<dbReference type="InterPro" id="IPR036259">
    <property type="entry name" value="MFS_trans_sf"/>
</dbReference>
<feature type="transmembrane region" description="Helical" evidence="6">
    <location>
        <begin position="472"/>
        <end position="493"/>
    </location>
</feature>
<keyword evidence="9" id="KW-1185">Reference proteome</keyword>
<feature type="transmembrane region" description="Helical" evidence="6">
    <location>
        <begin position="435"/>
        <end position="460"/>
    </location>
</feature>
<dbReference type="InterPro" id="IPR011701">
    <property type="entry name" value="MFS"/>
</dbReference>
<feature type="domain" description="Major facilitator superfamily (MFS) profile" evidence="7">
    <location>
        <begin position="86"/>
        <end position="539"/>
    </location>
</feature>
<dbReference type="GO" id="GO:0016020">
    <property type="term" value="C:membrane"/>
    <property type="evidence" value="ECO:0007669"/>
    <property type="project" value="UniProtKB-SubCell"/>
</dbReference>
<dbReference type="Gene3D" id="1.20.1250.20">
    <property type="entry name" value="MFS general substrate transporter like domains"/>
    <property type="match status" value="1"/>
</dbReference>
<dbReference type="SUPFAM" id="SSF103473">
    <property type="entry name" value="MFS general substrate transporter"/>
    <property type="match status" value="1"/>
</dbReference>
<feature type="transmembrane region" description="Helical" evidence="6">
    <location>
        <begin position="410"/>
        <end position="429"/>
    </location>
</feature>
<dbReference type="Pfam" id="PF07690">
    <property type="entry name" value="MFS_1"/>
    <property type="match status" value="1"/>
</dbReference>
<evidence type="ECO:0000313" key="9">
    <source>
        <dbReference type="Proteomes" id="UP001303473"/>
    </source>
</evidence>
<reference evidence="9" key="1">
    <citation type="journal article" date="2023" name="Mol. Phylogenet. Evol.">
        <title>Genome-scale phylogeny and comparative genomics of the fungal order Sordariales.</title>
        <authorList>
            <person name="Hensen N."/>
            <person name="Bonometti L."/>
            <person name="Westerberg I."/>
            <person name="Brannstrom I.O."/>
            <person name="Guillou S."/>
            <person name="Cros-Aarteil S."/>
            <person name="Calhoun S."/>
            <person name="Haridas S."/>
            <person name="Kuo A."/>
            <person name="Mondo S."/>
            <person name="Pangilinan J."/>
            <person name="Riley R."/>
            <person name="LaButti K."/>
            <person name="Andreopoulos B."/>
            <person name="Lipzen A."/>
            <person name="Chen C."/>
            <person name="Yan M."/>
            <person name="Daum C."/>
            <person name="Ng V."/>
            <person name="Clum A."/>
            <person name="Steindorff A."/>
            <person name="Ohm R.A."/>
            <person name="Martin F."/>
            <person name="Silar P."/>
            <person name="Natvig D.O."/>
            <person name="Lalanne C."/>
            <person name="Gautier V."/>
            <person name="Ament-Velasquez S.L."/>
            <person name="Kruys A."/>
            <person name="Hutchinson M.I."/>
            <person name="Powell A.J."/>
            <person name="Barry K."/>
            <person name="Miller A.N."/>
            <person name="Grigoriev I.V."/>
            <person name="Debuchy R."/>
            <person name="Gladieux P."/>
            <person name="Hiltunen Thoren M."/>
            <person name="Johannesson H."/>
        </authorList>
    </citation>
    <scope>NUCLEOTIDE SEQUENCE [LARGE SCALE GENOMIC DNA]</scope>
    <source>
        <strain evidence="9">CBS 340.73</strain>
    </source>
</reference>
<dbReference type="AlphaFoldDB" id="A0AAN6MYM0"/>
<feature type="transmembrane region" description="Helical" evidence="6">
    <location>
        <begin position="127"/>
        <end position="148"/>
    </location>
</feature>
<evidence type="ECO:0000256" key="3">
    <source>
        <dbReference type="ARBA" id="ARBA00022989"/>
    </source>
</evidence>
<evidence type="ECO:0000313" key="8">
    <source>
        <dbReference type="EMBL" id="KAK3935941.1"/>
    </source>
</evidence>
<organism evidence="8 9">
    <name type="scientific">Diplogelasinospora grovesii</name>
    <dbReference type="NCBI Taxonomy" id="303347"/>
    <lineage>
        <taxon>Eukaryota</taxon>
        <taxon>Fungi</taxon>
        <taxon>Dikarya</taxon>
        <taxon>Ascomycota</taxon>
        <taxon>Pezizomycotina</taxon>
        <taxon>Sordariomycetes</taxon>
        <taxon>Sordariomycetidae</taxon>
        <taxon>Sordariales</taxon>
        <taxon>Diplogelasinosporaceae</taxon>
        <taxon>Diplogelasinospora</taxon>
    </lineage>
</organism>
<feature type="transmembrane region" description="Helical" evidence="6">
    <location>
        <begin position="345"/>
        <end position="367"/>
    </location>
</feature>
<dbReference type="PANTHER" id="PTHR42718">
    <property type="entry name" value="MAJOR FACILITATOR SUPERFAMILY MULTIDRUG TRANSPORTER MFSC"/>
    <property type="match status" value="1"/>
</dbReference>
<keyword evidence="3 6" id="KW-1133">Transmembrane helix</keyword>